<comment type="caution">
    <text evidence="2">The sequence shown here is derived from an EMBL/GenBank/DDBJ whole genome shotgun (WGS) entry which is preliminary data.</text>
</comment>
<dbReference type="EMBL" id="NQYH01000005">
    <property type="protein sequence ID" value="RIY41000.1"/>
    <property type="molecule type" value="Genomic_DNA"/>
</dbReference>
<feature type="compositionally biased region" description="Polar residues" evidence="1">
    <location>
        <begin position="383"/>
        <end position="410"/>
    </location>
</feature>
<gene>
    <name evidence="2" type="ORF">CJP73_07590</name>
</gene>
<dbReference type="OrthoDB" id="7992122at2"/>
<evidence type="ECO:0000256" key="1">
    <source>
        <dbReference type="SAM" id="MobiDB-lite"/>
    </source>
</evidence>
<dbReference type="AlphaFoldDB" id="A0A3A1YVX6"/>
<dbReference type="RefSeq" id="WP_119516001.1">
    <property type="nucleotide sequence ID" value="NZ_NQYH01000005.1"/>
</dbReference>
<protein>
    <recommendedName>
        <fullName evidence="4">Type IV secretion system protein DotC</fullName>
    </recommendedName>
</protein>
<feature type="region of interest" description="Disordered" evidence="1">
    <location>
        <begin position="337"/>
        <end position="422"/>
    </location>
</feature>
<name>A0A3A1YVX6_9BURK</name>
<evidence type="ECO:0000313" key="3">
    <source>
        <dbReference type="Proteomes" id="UP000266206"/>
    </source>
</evidence>
<dbReference type="InterPro" id="IPR031618">
    <property type="entry name" value="T4SS_TraI"/>
</dbReference>
<accession>A0A3A1YVX6</accession>
<proteinExistence type="predicted"/>
<evidence type="ECO:0008006" key="4">
    <source>
        <dbReference type="Google" id="ProtNLM"/>
    </source>
</evidence>
<reference evidence="2 3" key="1">
    <citation type="submission" date="2017-08" db="EMBL/GenBank/DDBJ databases">
        <title>Pusillimonas indicus sp. nov., a member of the family Alcaligenaceae isolated from surface seawater.</title>
        <authorList>
            <person name="Li J."/>
        </authorList>
    </citation>
    <scope>NUCLEOTIDE SEQUENCE [LARGE SCALE GENOMIC DNA]</scope>
    <source>
        <strain evidence="2 3">L52-1-41</strain>
    </source>
</reference>
<evidence type="ECO:0000313" key="2">
    <source>
        <dbReference type="EMBL" id="RIY41000.1"/>
    </source>
</evidence>
<dbReference type="Proteomes" id="UP000266206">
    <property type="component" value="Unassembled WGS sequence"/>
</dbReference>
<feature type="region of interest" description="Disordered" evidence="1">
    <location>
        <begin position="288"/>
        <end position="322"/>
    </location>
</feature>
<dbReference type="Pfam" id="PF16932">
    <property type="entry name" value="T4SS_TraI"/>
    <property type="match status" value="1"/>
</dbReference>
<sequence length="422" mass="46665">MNNKQYLPVPKPRIWAISLLIVGLTASLDVVGQTVNLDRLLNATPASEGPVINPVRRAALDGAALTIGTQTGMIERAKEIGKIVAKKEVALDQTFRFGDLVIGQGVLPPVIVQTQNAVSVTDNSMRLAGSVYRLEQPARFFSGAPSWRDWLLMGLPINQSLPELPSNEQLLPRNSQERTYWKRQVKKAYESGRRQADEIFRNNLGELVKIYNGMRTFYDLYQRKMVSAPYIASAQEVVTQDDPNMMVVGDTTFRITLPSELNTDAKTWKPLQATPKAPKRLPVVESTALKEQKKRKQQAQKEKAAKQQVQTAPVKDSAQAVRVEPIGKKHASIENQADKQADNKAQADQQLSDQNNQKPIKAEPKPETLPGNTAPTNEKMPTASEQQSGEPVTHTSPKPVQSQTAAQPNVYNPPPLFIRTGS</sequence>
<organism evidence="2 3">
    <name type="scientific">Neopusillimonas maritima</name>
    <dbReference type="NCBI Taxonomy" id="2026239"/>
    <lineage>
        <taxon>Bacteria</taxon>
        <taxon>Pseudomonadati</taxon>
        <taxon>Pseudomonadota</taxon>
        <taxon>Betaproteobacteria</taxon>
        <taxon>Burkholderiales</taxon>
        <taxon>Alcaligenaceae</taxon>
        <taxon>Neopusillimonas</taxon>
    </lineage>
</organism>